<dbReference type="Pfam" id="PF13344">
    <property type="entry name" value="Hydrolase_6"/>
    <property type="match status" value="1"/>
</dbReference>
<protein>
    <submittedName>
        <fullName evidence="2">TIGR01456 family HAD hydrolase</fullName>
    </submittedName>
</protein>
<evidence type="ECO:0000313" key="2">
    <source>
        <dbReference type="EMBL" id="ETN43338.1"/>
    </source>
</evidence>
<dbReference type="InterPro" id="IPR006357">
    <property type="entry name" value="HAD-SF_hydro_IIA"/>
</dbReference>
<dbReference type="NCBIfam" id="TIGR01460">
    <property type="entry name" value="HAD-SF-IIA"/>
    <property type="match status" value="1"/>
</dbReference>
<dbReference type="GO" id="GO:0005739">
    <property type="term" value="C:mitochondrion"/>
    <property type="evidence" value="ECO:0007669"/>
    <property type="project" value="TreeGrafter"/>
</dbReference>
<sequence length="449" mass="49843">MSNETAQNPGLAPPEEKKRHHHRRSTRRLSNSSVSRSDLFEGLTVVGPPSSASRRSSAHETAHTMELARHHLAQASTDLPTPDESGPTTPEEGETRTTDRYAYAFDIDGVLIKGGEVIPEAIEAMKVLNGENEYNIKVPYIFVTNGGGKTEEERCIQLSNQLQLEVSPGQFICGHTPMREMAQKYKTVLVVGGEGEKCRTVAEGYGFQDVITPGDIIKDNSDTTPFRKLTDEEHTNSKLRNYGEIPIEAVFVFADSRDWAGDQQIILDLCMSKNGRLGTRSETFDEGPPVYFAHNDVIWATSHTYSRIGMGALRASLEAMFKAITKKELRTVAFGKPQLGTFDFATKLLQQWRKDTHGINAPPETVYFVGDTPESDIRGTNEFDESGKAINDWHSILVKTGVYREGTEPAYKPKVTVDNVLEAVKYGMKREFDASLRDAAKNAPAILEE</sequence>
<dbReference type="InterPro" id="IPR036412">
    <property type="entry name" value="HAD-like_sf"/>
</dbReference>
<dbReference type="STRING" id="1220924.W2S5L3"/>
<dbReference type="GO" id="GO:0016787">
    <property type="term" value="F:hydrolase activity"/>
    <property type="evidence" value="ECO:0007669"/>
    <property type="project" value="UniProtKB-KW"/>
</dbReference>
<dbReference type="Proteomes" id="UP000030752">
    <property type="component" value="Unassembled WGS sequence"/>
</dbReference>
<dbReference type="GeneID" id="19969836"/>
<feature type="region of interest" description="Disordered" evidence="1">
    <location>
        <begin position="74"/>
        <end position="96"/>
    </location>
</feature>
<dbReference type="VEuPathDB" id="FungiDB:HMPREF1541_02497"/>
<dbReference type="SUPFAM" id="SSF56784">
    <property type="entry name" value="HAD-like"/>
    <property type="match status" value="1"/>
</dbReference>
<dbReference type="EMBL" id="KB822718">
    <property type="protein sequence ID" value="ETN43338.1"/>
    <property type="molecule type" value="Genomic_DNA"/>
</dbReference>
<dbReference type="PANTHER" id="PTHR14269">
    <property type="entry name" value="CDP-DIACYLGLYCEROL--GLYCEROL-3-PHOSPHATE 3-PHOSPHATIDYLTRANSFERASE-RELATED"/>
    <property type="match status" value="1"/>
</dbReference>
<feature type="region of interest" description="Disordered" evidence="1">
    <location>
        <begin position="1"/>
        <end position="62"/>
    </location>
</feature>
<dbReference type="FunCoup" id="W2S5L3">
    <property type="interactions" value="248"/>
</dbReference>
<evidence type="ECO:0000313" key="3">
    <source>
        <dbReference type="Proteomes" id="UP000030752"/>
    </source>
</evidence>
<feature type="compositionally biased region" description="Low complexity" evidence="1">
    <location>
        <begin position="80"/>
        <end position="90"/>
    </location>
</feature>
<dbReference type="PANTHER" id="PTHR14269:SF4">
    <property type="entry name" value="CAT EYE SYNDROME CRITICAL REGION PROTEIN 5"/>
    <property type="match status" value="1"/>
</dbReference>
<dbReference type="FunFam" id="3.40.50.1000:FF:000069">
    <property type="entry name" value="HAD-superfamily subfamily IIA hydrolase"/>
    <property type="match status" value="1"/>
</dbReference>
<evidence type="ECO:0000256" key="1">
    <source>
        <dbReference type="SAM" id="MobiDB-lite"/>
    </source>
</evidence>
<dbReference type="OrthoDB" id="10251048at2759"/>
<dbReference type="InterPro" id="IPR006353">
    <property type="entry name" value="HAD-SF_hydro_IIA_CECR5"/>
</dbReference>
<dbReference type="Pfam" id="PF13242">
    <property type="entry name" value="Hydrolase_like"/>
    <property type="match status" value="1"/>
</dbReference>
<feature type="compositionally biased region" description="Low complexity" evidence="1">
    <location>
        <begin position="28"/>
        <end position="37"/>
    </location>
</feature>
<dbReference type="NCBIfam" id="TIGR01456">
    <property type="entry name" value="CECR5"/>
    <property type="match status" value="1"/>
</dbReference>
<dbReference type="AlphaFoldDB" id="W2S5L3"/>
<gene>
    <name evidence="2" type="ORF">HMPREF1541_02497</name>
</gene>
<dbReference type="GO" id="GO:0046474">
    <property type="term" value="P:glycerophospholipid biosynthetic process"/>
    <property type="evidence" value="ECO:0007669"/>
    <property type="project" value="TreeGrafter"/>
</dbReference>
<dbReference type="InterPro" id="IPR023214">
    <property type="entry name" value="HAD_sf"/>
</dbReference>
<feature type="compositionally biased region" description="Basic residues" evidence="1">
    <location>
        <begin position="18"/>
        <end position="27"/>
    </location>
</feature>
<organism evidence="2 3">
    <name type="scientific">Cyphellophora europaea (strain CBS 101466)</name>
    <name type="common">Phialophora europaea</name>
    <dbReference type="NCBI Taxonomy" id="1220924"/>
    <lineage>
        <taxon>Eukaryota</taxon>
        <taxon>Fungi</taxon>
        <taxon>Dikarya</taxon>
        <taxon>Ascomycota</taxon>
        <taxon>Pezizomycotina</taxon>
        <taxon>Eurotiomycetes</taxon>
        <taxon>Chaetothyriomycetidae</taxon>
        <taxon>Chaetothyriales</taxon>
        <taxon>Cyphellophoraceae</taxon>
        <taxon>Cyphellophora</taxon>
    </lineage>
</organism>
<dbReference type="Gene3D" id="3.40.50.1000">
    <property type="entry name" value="HAD superfamily/HAD-like"/>
    <property type="match status" value="2"/>
</dbReference>
<dbReference type="HOGENOM" id="CLU_030880_3_1_1"/>
<keyword evidence="3" id="KW-1185">Reference proteome</keyword>
<dbReference type="RefSeq" id="XP_008715074.1">
    <property type="nucleotide sequence ID" value="XM_008716852.1"/>
</dbReference>
<dbReference type="InterPro" id="IPR050324">
    <property type="entry name" value="CDP-alcohol_PTase-I"/>
</dbReference>
<proteinExistence type="predicted"/>
<name>W2S5L3_CYPE1</name>
<accession>W2S5L3</accession>
<reference evidence="2 3" key="1">
    <citation type="submission" date="2013-03" db="EMBL/GenBank/DDBJ databases">
        <title>The Genome Sequence of Phialophora europaea CBS 101466.</title>
        <authorList>
            <consortium name="The Broad Institute Genomics Platform"/>
            <person name="Cuomo C."/>
            <person name="de Hoog S."/>
            <person name="Gorbushina A."/>
            <person name="Walker B."/>
            <person name="Young S.K."/>
            <person name="Zeng Q."/>
            <person name="Gargeya S."/>
            <person name="Fitzgerald M."/>
            <person name="Haas B."/>
            <person name="Abouelleil A."/>
            <person name="Allen A.W."/>
            <person name="Alvarado L."/>
            <person name="Arachchi H.M."/>
            <person name="Berlin A.M."/>
            <person name="Chapman S.B."/>
            <person name="Gainer-Dewar J."/>
            <person name="Goldberg J."/>
            <person name="Griggs A."/>
            <person name="Gujja S."/>
            <person name="Hansen M."/>
            <person name="Howarth C."/>
            <person name="Imamovic A."/>
            <person name="Ireland A."/>
            <person name="Larimer J."/>
            <person name="McCowan C."/>
            <person name="Murphy C."/>
            <person name="Pearson M."/>
            <person name="Poon T.W."/>
            <person name="Priest M."/>
            <person name="Roberts A."/>
            <person name="Saif S."/>
            <person name="Shea T."/>
            <person name="Sisk P."/>
            <person name="Sykes S."/>
            <person name="Wortman J."/>
            <person name="Nusbaum C."/>
            <person name="Birren B."/>
        </authorList>
    </citation>
    <scope>NUCLEOTIDE SEQUENCE [LARGE SCALE GENOMIC DNA]</scope>
    <source>
        <strain evidence="2 3">CBS 101466</strain>
    </source>
</reference>
<dbReference type="InParanoid" id="W2S5L3"/>
<dbReference type="eggNOG" id="KOG1618">
    <property type="taxonomic scope" value="Eukaryota"/>
</dbReference>
<keyword evidence="2" id="KW-0378">Hydrolase</keyword>